<dbReference type="AlphaFoldDB" id="A0A381UGZ3"/>
<sequence length="130" mass="14648">MTKALTILTIASVLFFVFLGGCSQTKLGKVDLSSGTPPNFLEAGKTTVEEVLIQIGEPFGYQERKNRSAIIYLNFNEDYVNLLFTEIRTEKAYRLDLVFQNDILQKAEIKKEGWGFGANIDPQLLQLLAR</sequence>
<proteinExistence type="predicted"/>
<evidence type="ECO:0008006" key="2">
    <source>
        <dbReference type="Google" id="ProtNLM"/>
    </source>
</evidence>
<dbReference type="EMBL" id="UINC01006286">
    <property type="protein sequence ID" value="SVA26627.1"/>
    <property type="molecule type" value="Genomic_DNA"/>
</dbReference>
<name>A0A381UGZ3_9ZZZZ</name>
<evidence type="ECO:0000313" key="1">
    <source>
        <dbReference type="EMBL" id="SVA26627.1"/>
    </source>
</evidence>
<dbReference type="PROSITE" id="PS51257">
    <property type="entry name" value="PROKAR_LIPOPROTEIN"/>
    <property type="match status" value="1"/>
</dbReference>
<protein>
    <recommendedName>
        <fullName evidence="2">Lipoprotein SmpA/OmlA domain-containing protein</fullName>
    </recommendedName>
</protein>
<accession>A0A381UGZ3</accession>
<gene>
    <name evidence="1" type="ORF">METZ01_LOCUS79481</name>
</gene>
<organism evidence="1">
    <name type="scientific">marine metagenome</name>
    <dbReference type="NCBI Taxonomy" id="408172"/>
    <lineage>
        <taxon>unclassified sequences</taxon>
        <taxon>metagenomes</taxon>
        <taxon>ecological metagenomes</taxon>
    </lineage>
</organism>
<reference evidence="1" key="1">
    <citation type="submission" date="2018-05" db="EMBL/GenBank/DDBJ databases">
        <authorList>
            <person name="Lanie J.A."/>
            <person name="Ng W.-L."/>
            <person name="Kazmierczak K.M."/>
            <person name="Andrzejewski T.M."/>
            <person name="Davidsen T.M."/>
            <person name="Wayne K.J."/>
            <person name="Tettelin H."/>
            <person name="Glass J.I."/>
            <person name="Rusch D."/>
            <person name="Podicherti R."/>
            <person name="Tsui H.-C.T."/>
            <person name="Winkler M.E."/>
        </authorList>
    </citation>
    <scope>NUCLEOTIDE SEQUENCE</scope>
</reference>